<evidence type="ECO:0000259" key="4">
    <source>
        <dbReference type="Pfam" id="PF08588"/>
    </source>
</evidence>
<keyword evidence="1" id="KW-0880">Kelch repeat</keyword>
<feature type="compositionally biased region" description="Low complexity" evidence="3">
    <location>
        <begin position="102"/>
        <end position="113"/>
    </location>
</feature>
<dbReference type="InterPro" id="IPR013897">
    <property type="entry name" value="Duc1"/>
</dbReference>
<evidence type="ECO:0000313" key="5">
    <source>
        <dbReference type="EMBL" id="TGO89422.1"/>
    </source>
</evidence>
<dbReference type="Gene3D" id="3.30.710.10">
    <property type="entry name" value="Potassium Channel Kv1.1, Chain A"/>
    <property type="match status" value="1"/>
</dbReference>
<keyword evidence="2" id="KW-0677">Repeat</keyword>
<proteinExistence type="predicted"/>
<dbReference type="GO" id="GO:0005829">
    <property type="term" value="C:cytosol"/>
    <property type="evidence" value="ECO:0007669"/>
    <property type="project" value="TreeGrafter"/>
</dbReference>
<dbReference type="Pfam" id="PF24681">
    <property type="entry name" value="Kelch_KLHDC2_KLHL20_DRC7"/>
    <property type="match status" value="1"/>
</dbReference>
<dbReference type="InterPro" id="IPR015915">
    <property type="entry name" value="Kelch-typ_b-propeller"/>
</dbReference>
<feature type="compositionally biased region" description="Basic and acidic residues" evidence="3">
    <location>
        <begin position="28"/>
        <end position="38"/>
    </location>
</feature>
<name>A0A4Z1KY14_9HELO</name>
<comment type="caution">
    <text evidence="5">The sequence shown here is derived from an EMBL/GenBank/DDBJ whole genome shotgun (WGS) entry which is preliminary data.</text>
</comment>
<evidence type="ECO:0000256" key="1">
    <source>
        <dbReference type="ARBA" id="ARBA00022441"/>
    </source>
</evidence>
<dbReference type="GO" id="GO:0045454">
    <property type="term" value="P:cell redox homeostasis"/>
    <property type="evidence" value="ECO:0007669"/>
    <property type="project" value="TreeGrafter"/>
</dbReference>
<feature type="compositionally biased region" description="Acidic residues" evidence="3">
    <location>
        <begin position="1436"/>
        <end position="1449"/>
    </location>
</feature>
<feature type="compositionally biased region" description="Low complexity" evidence="3">
    <location>
        <begin position="956"/>
        <end position="979"/>
    </location>
</feature>
<dbReference type="STRING" id="87229.A0A4Z1KY14"/>
<feature type="region of interest" description="Disordered" evidence="3">
    <location>
        <begin position="756"/>
        <end position="782"/>
    </location>
</feature>
<dbReference type="SUPFAM" id="SSF117281">
    <property type="entry name" value="Kelch motif"/>
    <property type="match status" value="1"/>
</dbReference>
<feature type="domain" description="Domain of unknown function at the cortex 1" evidence="4">
    <location>
        <begin position="1113"/>
        <end position="1382"/>
    </location>
</feature>
<feature type="compositionally biased region" description="Basic and acidic residues" evidence="3">
    <location>
        <begin position="1407"/>
        <end position="1433"/>
    </location>
</feature>
<dbReference type="Gene3D" id="2.120.10.80">
    <property type="entry name" value="Kelch-type beta propeller"/>
    <property type="match status" value="3"/>
</dbReference>
<dbReference type="PANTHER" id="PTHR43503:SF2">
    <property type="entry name" value="NEGATIVE REGULATOR OF SPORULATION MDS3-RELATED"/>
    <property type="match status" value="1"/>
</dbReference>
<feature type="compositionally biased region" description="Polar residues" evidence="3">
    <location>
        <begin position="757"/>
        <end position="771"/>
    </location>
</feature>
<dbReference type="InterPro" id="IPR011333">
    <property type="entry name" value="SKP1/BTB/POZ_sf"/>
</dbReference>
<dbReference type="PANTHER" id="PTHR43503">
    <property type="entry name" value="MCG48959-RELATED"/>
    <property type="match status" value="1"/>
</dbReference>
<dbReference type="Proteomes" id="UP000297280">
    <property type="component" value="Unassembled WGS sequence"/>
</dbReference>
<gene>
    <name evidence="5" type="ORF">BPOR_0110g00060</name>
</gene>
<sequence length="1449" mass="157322">MSDPLTLRPKDSIESLYVSESSTDDEGLDFRGESEKTDGTFLTGVRRGLKKLGSVSGSRGRPFNIQTSKSSTPDLYPRSASTDQFLLSQNEKKLSGANLEKPLPTLPTTPSSPIIEDTTGDPPDTPKALEGMSRPVATGSRASTLDSTSAFQPQTGGFKSVSGTYKTDMNNSQSSLATPGRQDGGEGAEENRENVVTPKSNGPPSAAPSPAQQPRPSVASGAGTSGATPSTHLSGLMCNVHRTTGKEPHPLVGATTTILGDKLYVFGGRILSRTRPSLTADLYELDLIQRHWTKVETFGDVPPPRYFHSVCALGDTKLVCYGGMSPAPPQNQAQMAASAQSGQDSQPEVVVMSDIYIYDAPSRTWSFIPTNDTPQGRYAHCATVLPSSAAFASVNAPSSALHHNPQGPNPNQGIIGVNIDGTGGAEMVVVGGQDSANHYIEQISVFNLRSLKWTSTQQLGKSCGAYRSVVAPLPGHVSAKIGKATPNKPDHGGTTPDSREPGSSMLIYSNYNFLDVKLELQVRASDGTLAEKPMHGSFSPPGLRFPNGGVIDTNFVVSGTYLTSSKQEYALWALDLRTLTWSRIDAGGSVFSQGSWNRGVLWNRRNTFVILGNRKRSLVEDYNHRRINFSNVCMVELEAFGLYDNPRKAAPTSGFVSASSPFATPSLNNNSKAGWNAGGRTLSKAAEELGQSALALRELADMDILCVGGERIPVNSRIVARRWGPYFVQLLREGTATQDGNDTATLRPEGVFRHNQSRNSSVTITPSLGAQSSNLSTSSTLNSSSITDPASLALPPDSAALPPNSRPRTLYLPHTQLTLQALLHFLYTSSLPPNNSTLCTPQILCSLLQLARPYKIDGLLEAVVERLHGVLDSRNAAAVFNASAMAAGGGRSTSTPSDIADPWSLNRLSNGAETLMQLGLDNELGYHGQQSLRINTSVGNLGTGQGGRRQDDEESMSATSSAASDISGSDLSGSMSASESGRVESVGEIWRGDISAVIGLQKRGLRGLMEGRRLRERGTSASVSGPSSQRLIRPLRHRFQSPLSTNGKIFYLMLIVTYNNETPKFLDCNIGDDIGICRKFLTINNHEKIFPLTYSADKLRRDPRGNMAENYILQVTAGSKYDVSTHQIVPVNQAKTIRIENELCEVDLNVRIQDYRGLSKSSPTTSPYFALPPHYKNKDQYSIGFRFKPKKDINADDLVFGNDFDHPIRDRLPPGFNTAFRIVKWMVDPGLDGDVYADEPYLYGPAASSFNVLYVGEGGEADGEEEENAGLVFEEGGDEEGEEHREECGIPDGEAARKKYFLTEANRKEWDWEEGRTYGCDFFNAYLDFNNFSLKLPGFTMPIMKYWDGQGLRKEQKRSHTLRYVLKNRKTGEVLFVVLFTLYLKEDVDENGNLKAGVEGGKPFDQLPKDVAEKHLREKNGEAEGEKGGEKVEQSTNDDDDGDSDSDID</sequence>
<feature type="compositionally biased region" description="Polar residues" evidence="3">
    <location>
        <begin position="140"/>
        <end position="177"/>
    </location>
</feature>
<evidence type="ECO:0000256" key="2">
    <source>
        <dbReference type="ARBA" id="ARBA00022737"/>
    </source>
</evidence>
<organism evidence="5 6">
    <name type="scientific">Botrytis porri</name>
    <dbReference type="NCBI Taxonomy" id="87229"/>
    <lineage>
        <taxon>Eukaryota</taxon>
        <taxon>Fungi</taxon>
        <taxon>Dikarya</taxon>
        <taxon>Ascomycota</taxon>
        <taxon>Pezizomycotina</taxon>
        <taxon>Leotiomycetes</taxon>
        <taxon>Helotiales</taxon>
        <taxon>Sclerotiniaceae</taxon>
        <taxon>Botrytis</taxon>
    </lineage>
</organism>
<evidence type="ECO:0000313" key="6">
    <source>
        <dbReference type="Proteomes" id="UP000297280"/>
    </source>
</evidence>
<feature type="region of interest" description="Disordered" evidence="3">
    <location>
        <begin position="1"/>
        <end position="38"/>
    </location>
</feature>
<dbReference type="FunFam" id="3.30.710.10:FF:000142">
    <property type="entry name" value="Regulatory protein ral2, variant"/>
    <property type="match status" value="1"/>
</dbReference>
<keyword evidence="6" id="KW-1185">Reference proteome</keyword>
<feature type="region of interest" description="Disordered" evidence="3">
    <location>
        <begin position="1394"/>
        <end position="1449"/>
    </location>
</feature>
<protein>
    <recommendedName>
        <fullName evidence="4">Domain of unknown function at the cortex 1 domain-containing protein</fullName>
    </recommendedName>
</protein>
<feature type="compositionally biased region" description="Polar residues" evidence="3">
    <location>
        <begin position="64"/>
        <end position="89"/>
    </location>
</feature>
<dbReference type="EMBL" id="PQXO01000110">
    <property type="protein sequence ID" value="TGO89422.1"/>
    <property type="molecule type" value="Genomic_DNA"/>
</dbReference>
<feature type="region of interest" description="Disordered" evidence="3">
    <location>
        <begin position="936"/>
        <end position="979"/>
    </location>
</feature>
<feature type="region of interest" description="Disordered" evidence="3">
    <location>
        <begin position="480"/>
        <end position="503"/>
    </location>
</feature>
<dbReference type="GO" id="GO:0005739">
    <property type="term" value="C:mitochondrion"/>
    <property type="evidence" value="ECO:0007669"/>
    <property type="project" value="TreeGrafter"/>
</dbReference>
<feature type="region of interest" description="Disordered" evidence="3">
    <location>
        <begin position="52"/>
        <end position="234"/>
    </location>
</feature>
<feature type="compositionally biased region" description="Low complexity" evidence="3">
    <location>
        <begin position="772"/>
        <end position="782"/>
    </location>
</feature>
<dbReference type="Pfam" id="PF08588">
    <property type="entry name" value="Duc1"/>
    <property type="match status" value="1"/>
</dbReference>
<evidence type="ECO:0000256" key="3">
    <source>
        <dbReference type="SAM" id="MobiDB-lite"/>
    </source>
</evidence>
<reference evidence="5 6" key="1">
    <citation type="submission" date="2017-12" db="EMBL/GenBank/DDBJ databases">
        <title>Comparative genomics of Botrytis spp.</title>
        <authorList>
            <person name="Valero-Jimenez C.A."/>
            <person name="Tapia P."/>
            <person name="Veloso J."/>
            <person name="Silva-Moreno E."/>
            <person name="Staats M."/>
            <person name="Valdes J.H."/>
            <person name="Van Kan J.A.L."/>
        </authorList>
    </citation>
    <scope>NUCLEOTIDE SEQUENCE [LARGE SCALE GENOMIC DNA]</scope>
    <source>
        <strain evidence="5 6">MUCL3349</strain>
    </source>
</reference>
<accession>A0A4Z1KY14</accession>